<sequence>MLLCRRPAEALSLLPTERHFAGNLCHGLMYRCIVCSNVCVMLLCLRPLSLWRRLLSSICSRQTVWTLK</sequence>
<keyword evidence="2" id="KW-1185">Reference proteome</keyword>
<gene>
    <name evidence="1" type="ORF">NDU88_001747</name>
</gene>
<evidence type="ECO:0000313" key="2">
    <source>
        <dbReference type="Proteomes" id="UP001066276"/>
    </source>
</evidence>
<name>A0AAV7UTM5_PLEWA</name>
<accession>A0AAV7UTM5</accession>
<evidence type="ECO:0000313" key="1">
    <source>
        <dbReference type="EMBL" id="KAJ1192440.1"/>
    </source>
</evidence>
<organism evidence="1 2">
    <name type="scientific">Pleurodeles waltl</name>
    <name type="common">Iberian ribbed newt</name>
    <dbReference type="NCBI Taxonomy" id="8319"/>
    <lineage>
        <taxon>Eukaryota</taxon>
        <taxon>Metazoa</taxon>
        <taxon>Chordata</taxon>
        <taxon>Craniata</taxon>
        <taxon>Vertebrata</taxon>
        <taxon>Euteleostomi</taxon>
        <taxon>Amphibia</taxon>
        <taxon>Batrachia</taxon>
        <taxon>Caudata</taxon>
        <taxon>Salamandroidea</taxon>
        <taxon>Salamandridae</taxon>
        <taxon>Pleurodelinae</taxon>
        <taxon>Pleurodeles</taxon>
    </lineage>
</organism>
<reference evidence="1" key="1">
    <citation type="journal article" date="2022" name="bioRxiv">
        <title>Sequencing and chromosome-scale assembly of the giantPleurodeles waltlgenome.</title>
        <authorList>
            <person name="Brown T."/>
            <person name="Elewa A."/>
            <person name="Iarovenko S."/>
            <person name="Subramanian E."/>
            <person name="Araus A.J."/>
            <person name="Petzold A."/>
            <person name="Susuki M."/>
            <person name="Suzuki K.-i.T."/>
            <person name="Hayashi T."/>
            <person name="Toyoda A."/>
            <person name="Oliveira C."/>
            <person name="Osipova E."/>
            <person name="Leigh N.D."/>
            <person name="Simon A."/>
            <person name="Yun M.H."/>
        </authorList>
    </citation>
    <scope>NUCLEOTIDE SEQUENCE</scope>
    <source>
        <strain evidence="1">20211129_DDA</strain>
        <tissue evidence="1">Liver</tissue>
    </source>
</reference>
<proteinExistence type="predicted"/>
<dbReference type="EMBL" id="JANPWB010000004">
    <property type="protein sequence ID" value="KAJ1192440.1"/>
    <property type="molecule type" value="Genomic_DNA"/>
</dbReference>
<dbReference type="AlphaFoldDB" id="A0AAV7UTM5"/>
<comment type="caution">
    <text evidence="1">The sequence shown here is derived from an EMBL/GenBank/DDBJ whole genome shotgun (WGS) entry which is preliminary data.</text>
</comment>
<protein>
    <submittedName>
        <fullName evidence="1">Uncharacterized protein</fullName>
    </submittedName>
</protein>
<dbReference type="Proteomes" id="UP001066276">
    <property type="component" value="Chromosome 2_2"/>
</dbReference>